<feature type="transmembrane region" description="Helical" evidence="1">
    <location>
        <begin position="51"/>
        <end position="72"/>
    </location>
</feature>
<comment type="caution">
    <text evidence="3">The sequence shown here is derived from an EMBL/GenBank/DDBJ whole genome shotgun (WGS) entry which is preliminary data.</text>
</comment>
<dbReference type="PROSITE" id="PS50930">
    <property type="entry name" value="HTH_LYTTR"/>
    <property type="match status" value="1"/>
</dbReference>
<proteinExistence type="predicted"/>
<dbReference type="Gene3D" id="2.40.50.1020">
    <property type="entry name" value="LytTr DNA-binding domain"/>
    <property type="match status" value="1"/>
</dbReference>
<keyword evidence="4" id="KW-1185">Reference proteome</keyword>
<organism evidence="3 4">
    <name type="scientific">Flavimaribacter sediminis</name>
    <dbReference type="NCBI Taxonomy" id="2865987"/>
    <lineage>
        <taxon>Bacteria</taxon>
        <taxon>Pseudomonadati</taxon>
        <taxon>Pseudomonadota</taxon>
        <taxon>Alphaproteobacteria</taxon>
        <taxon>Hyphomicrobiales</taxon>
        <taxon>Rhizobiaceae</taxon>
        <taxon>Flavimaribacter</taxon>
    </lineage>
</organism>
<dbReference type="Pfam" id="PF04397">
    <property type="entry name" value="LytTR"/>
    <property type="match status" value="1"/>
</dbReference>
<accession>A0AAE3D284</accession>
<dbReference type="GO" id="GO:0003677">
    <property type="term" value="F:DNA binding"/>
    <property type="evidence" value="ECO:0007669"/>
    <property type="project" value="InterPro"/>
</dbReference>
<evidence type="ECO:0000313" key="3">
    <source>
        <dbReference type="EMBL" id="MBW8638303.1"/>
    </source>
</evidence>
<gene>
    <name evidence="3" type="ORF">K1W69_13995</name>
</gene>
<dbReference type="EMBL" id="JAICBX010000002">
    <property type="protein sequence ID" value="MBW8638303.1"/>
    <property type="molecule type" value="Genomic_DNA"/>
</dbReference>
<feature type="transmembrane region" description="Helical" evidence="1">
    <location>
        <begin position="123"/>
        <end position="141"/>
    </location>
</feature>
<name>A0AAE3D284_9HYPH</name>
<sequence>MADNTLQLTLREWWRSLSSPRTLTVLLVAGAIFGLAGPFGTYEALRPLPRILYWLAVTIVTYAVGLLSGRLMREHTPLKRLEVVPAYAIAGLIGGIPIALCVLAINVVAGFTVTETGLGLTRLVFYGCLISLCISAVLAWVQRDVTEKPDDPTSPIPAGARLMKRLPVELRGKLQYLTVQDHYVEVVTDKGSYLVLMRLGDAIAETAPVEGLRIHRSHWVALSAVGRIRREGDRLLVETVGGAVLPVSRSHRAALREAGLVPVS</sequence>
<dbReference type="RefSeq" id="WP_220228939.1">
    <property type="nucleotide sequence ID" value="NZ_JAICBX010000002.1"/>
</dbReference>
<dbReference type="Proteomes" id="UP001196509">
    <property type="component" value="Unassembled WGS sequence"/>
</dbReference>
<keyword evidence="1" id="KW-0472">Membrane</keyword>
<feature type="domain" description="HTH LytTR-type" evidence="2">
    <location>
        <begin position="173"/>
        <end position="261"/>
    </location>
</feature>
<feature type="transmembrane region" description="Helical" evidence="1">
    <location>
        <begin position="21"/>
        <end position="39"/>
    </location>
</feature>
<reference evidence="3" key="1">
    <citation type="submission" date="2021-08" db="EMBL/GenBank/DDBJ databases">
        <title>Hoeflea bacterium WL0058 sp. nov., isolated from the sediment.</title>
        <authorList>
            <person name="Wang L."/>
            <person name="Zhang D."/>
        </authorList>
    </citation>
    <scope>NUCLEOTIDE SEQUENCE</scope>
    <source>
        <strain evidence="3">WL0058</strain>
    </source>
</reference>
<evidence type="ECO:0000259" key="2">
    <source>
        <dbReference type="PROSITE" id="PS50930"/>
    </source>
</evidence>
<keyword evidence="1" id="KW-0812">Transmembrane</keyword>
<dbReference type="InterPro" id="IPR007492">
    <property type="entry name" value="LytTR_DNA-bd_dom"/>
</dbReference>
<evidence type="ECO:0000256" key="1">
    <source>
        <dbReference type="SAM" id="Phobius"/>
    </source>
</evidence>
<feature type="transmembrane region" description="Helical" evidence="1">
    <location>
        <begin position="84"/>
        <end position="111"/>
    </location>
</feature>
<dbReference type="SMART" id="SM00850">
    <property type="entry name" value="LytTR"/>
    <property type="match status" value="1"/>
</dbReference>
<evidence type="ECO:0000313" key="4">
    <source>
        <dbReference type="Proteomes" id="UP001196509"/>
    </source>
</evidence>
<keyword evidence="1" id="KW-1133">Transmembrane helix</keyword>
<dbReference type="AlphaFoldDB" id="A0AAE3D284"/>
<protein>
    <submittedName>
        <fullName evidence="3">LytTR family transcriptional regulator</fullName>
    </submittedName>
</protein>